<dbReference type="EMBL" id="CAJNOE010000079">
    <property type="protein sequence ID" value="CAF0873850.1"/>
    <property type="molecule type" value="Genomic_DNA"/>
</dbReference>
<proteinExistence type="predicted"/>
<reference evidence="3" key="1">
    <citation type="submission" date="2021-02" db="EMBL/GenBank/DDBJ databases">
        <authorList>
            <person name="Nowell W R."/>
        </authorList>
    </citation>
    <scope>NUCLEOTIDE SEQUENCE</scope>
</reference>
<sequence>MASYLKLPFSSQQNYVEIKLSHPEGTYDATTTAAAAAAGGDLDIVCCVDVSGSMAGSPINNVCEVLRDIYVRTQKDYRLFTYNTQTDVNRTLKTLAERNENLQGSGGTSFACIFTAIKDYLLQNASAKKPITFIFMTDGQDNEPNGPALQKSIQMLKLILSGMANLPPITFHVIGFGEVNDAFLNQIRTFGTRQGLFRYSTESKELQNNFNDMFEYALTVRQFTIKFPNGKTYTANNIDNETVGFLTNEGDDLSAITELTLIDDKTTTTQFPLQPMKDIRAIHRLHALNLIQPENEEQVKSIQTYLNDIQITNSKNFAERLETEQIYKEIDQRMMEYRELFTQLKMTQVPERVKLQLSALRHDPIFANSQRKKKLDLRVNRNVDYFKKTDISGILQGYKVSITPDTWEKIKEQKQDWVDIYSNEDIYEIMRKSSDNILCLGIFVQRDEEVITNPAKGLKLVKATNTIISYDSFINGMNLAKNNQRVQGQFTTLNDHYSIAGALADEQINAVIPLYINDEHMKRIRILEGIWLGYLYTLDSYGYDRQQEVALLKLLYEIIQQRTKTDRQKQVLIELEKVCRFIIDESQGFKNAEQFGEKTYDKLLKRLPIVNTQEYDLSIPLMIGYLRNDLESVLVPIYYEYLRQEYLKKYPKNSATVKTIVENLVYGSNAKQLPTTSNTDNSNTLNNNNLPDYIERSFINYFHDELSQPIQLTPEKIIKENPKLMVHKEIELNYIKSLLLPLPDFIRTMLNYCKIDEDYIEKHLDYDTLRYELLITFYYLIYSDTNSGGLLNLSKKEDILYVIDGRLQSEKVRVVAHEDMESVHLVRLASHAALNCKTLEGFAGVMRKYCPNRRGPIFSEIFIRLVEAYDQDEDDTVGTVTKKEKLMALLKNQISTTTVTKVIYEDMDQCHSLPSLDDALKSLRRFIDEKKIEEIGLQNRGRLVVYCRRTRMEDRQCRRKRNYRFFLYPFYEDSF</sequence>
<feature type="domain" description="VWFA" evidence="1">
    <location>
        <begin position="43"/>
        <end position="213"/>
    </location>
</feature>
<organism evidence="3 4">
    <name type="scientific">Adineta steineri</name>
    <dbReference type="NCBI Taxonomy" id="433720"/>
    <lineage>
        <taxon>Eukaryota</taxon>
        <taxon>Metazoa</taxon>
        <taxon>Spiralia</taxon>
        <taxon>Gnathifera</taxon>
        <taxon>Rotifera</taxon>
        <taxon>Eurotatoria</taxon>
        <taxon>Bdelloidea</taxon>
        <taxon>Adinetida</taxon>
        <taxon>Adinetidae</taxon>
        <taxon>Adineta</taxon>
    </lineage>
</organism>
<gene>
    <name evidence="2" type="ORF">IZO911_LOCUS10808</name>
    <name evidence="3" type="ORF">KXQ929_LOCUS16805</name>
</gene>
<dbReference type="AlphaFoldDB" id="A0A819BEL7"/>
<dbReference type="Gene3D" id="3.40.50.410">
    <property type="entry name" value="von Willebrand factor, type A domain"/>
    <property type="match status" value="1"/>
</dbReference>
<dbReference type="PROSITE" id="PS50234">
    <property type="entry name" value="VWFA"/>
    <property type="match status" value="1"/>
</dbReference>
<name>A0A819BEL7_9BILA</name>
<dbReference type="InterPro" id="IPR002035">
    <property type="entry name" value="VWF_A"/>
</dbReference>
<evidence type="ECO:0000313" key="3">
    <source>
        <dbReference type="EMBL" id="CAF3796965.1"/>
    </source>
</evidence>
<comment type="caution">
    <text evidence="3">The sequence shown here is derived from an EMBL/GenBank/DDBJ whole genome shotgun (WGS) entry which is preliminary data.</text>
</comment>
<evidence type="ECO:0000313" key="2">
    <source>
        <dbReference type="EMBL" id="CAF0873850.1"/>
    </source>
</evidence>
<dbReference type="InterPro" id="IPR036465">
    <property type="entry name" value="vWFA_dom_sf"/>
</dbReference>
<dbReference type="CDD" id="cd00198">
    <property type="entry name" value="vWFA"/>
    <property type="match status" value="1"/>
</dbReference>
<protein>
    <recommendedName>
        <fullName evidence="1">VWFA domain-containing protein</fullName>
    </recommendedName>
</protein>
<dbReference type="SMART" id="SM00327">
    <property type="entry name" value="VWA"/>
    <property type="match status" value="1"/>
</dbReference>
<evidence type="ECO:0000313" key="4">
    <source>
        <dbReference type="Proteomes" id="UP000663868"/>
    </source>
</evidence>
<dbReference type="Proteomes" id="UP000663860">
    <property type="component" value="Unassembled WGS sequence"/>
</dbReference>
<evidence type="ECO:0000259" key="1">
    <source>
        <dbReference type="PROSITE" id="PS50234"/>
    </source>
</evidence>
<dbReference type="SUPFAM" id="SSF53300">
    <property type="entry name" value="vWA-like"/>
    <property type="match status" value="1"/>
</dbReference>
<dbReference type="EMBL" id="CAJOBB010001031">
    <property type="protein sequence ID" value="CAF3796965.1"/>
    <property type="molecule type" value="Genomic_DNA"/>
</dbReference>
<accession>A0A819BEL7</accession>
<dbReference type="Proteomes" id="UP000663868">
    <property type="component" value="Unassembled WGS sequence"/>
</dbReference>
<dbReference type="Pfam" id="PF00092">
    <property type="entry name" value="VWA"/>
    <property type="match status" value="1"/>
</dbReference>